<evidence type="ECO:0000256" key="1">
    <source>
        <dbReference type="ARBA" id="ARBA00010048"/>
    </source>
</evidence>
<reference evidence="3" key="1">
    <citation type="submission" date="2025-08" db="UniProtKB">
        <authorList>
            <consortium name="RefSeq"/>
        </authorList>
    </citation>
    <scope>IDENTIFICATION</scope>
</reference>
<sequence length="154" mass="17533">MASPKQVDISQLQVPQLEMLRQQLDQEIELFSTSLQQLKIAQQKFVESEQSLVRMTPDTDGSEILVPLTSSMYVPGKLSDISNVLIDIGTGYYVEMDVNNGKEYFKRKTDYVTKNLEKVQPMLQEKYKLKQVTMEVLQTKIQAQLATKQAAAKT</sequence>
<dbReference type="PANTHER" id="PTHR12674:SF2">
    <property type="entry name" value="PREFOLDIN SUBUNIT 5"/>
    <property type="match status" value="1"/>
</dbReference>
<dbReference type="Pfam" id="PF02996">
    <property type="entry name" value="Prefoldin"/>
    <property type="match status" value="1"/>
</dbReference>
<dbReference type="Proteomes" id="UP000695022">
    <property type="component" value="Unplaced"/>
</dbReference>
<keyword evidence="2" id="KW-1185">Reference proteome</keyword>
<dbReference type="PANTHER" id="PTHR12674">
    <property type="entry name" value="PREFOLDIN SUBUNIT 5"/>
    <property type="match status" value="1"/>
</dbReference>
<dbReference type="InterPro" id="IPR009053">
    <property type="entry name" value="Prefoldin"/>
</dbReference>
<organism evidence="2 3">
    <name type="scientific">Priapulus caudatus</name>
    <name type="common">Priapulid worm</name>
    <dbReference type="NCBI Taxonomy" id="37621"/>
    <lineage>
        <taxon>Eukaryota</taxon>
        <taxon>Metazoa</taxon>
        <taxon>Ecdysozoa</taxon>
        <taxon>Scalidophora</taxon>
        <taxon>Priapulida</taxon>
        <taxon>Priapulimorpha</taxon>
        <taxon>Priapulimorphida</taxon>
        <taxon>Priapulidae</taxon>
        <taxon>Priapulus</taxon>
    </lineage>
</organism>
<proteinExistence type="inferred from homology"/>
<dbReference type="InterPro" id="IPR011599">
    <property type="entry name" value="PFD_alpha_archaea"/>
</dbReference>
<dbReference type="NCBIfam" id="TIGR00293">
    <property type="entry name" value="prefoldin subunit alpha"/>
    <property type="match status" value="1"/>
</dbReference>
<name>A0ABM1FBP8_PRICU</name>
<evidence type="ECO:0000313" key="2">
    <source>
        <dbReference type="Proteomes" id="UP000695022"/>
    </source>
</evidence>
<dbReference type="InterPro" id="IPR004127">
    <property type="entry name" value="Prefoldin_subunit_alpha"/>
</dbReference>
<dbReference type="CDD" id="cd23157">
    <property type="entry name" value="Prefoldin_5"/>
    <property type="match status" value="1"/>
</dbReference>
<comment type="similarity">
    <text evidence="1">Belongs to the prefoldin subunit alpha family.</text>
</comment>
<dbReference type="SUPFAM" id="SSF46579">
    <property type="entry name" value="Prefoldin"/>
    <property type="match status" value="1"/>
</dbReference>
<protein>
    <submittedName>
        <fullName evidence="3">Prefoldin subunit 5-like</fullName>
    </submittedName>
</protein>
<dbReference type="Gene3D" id="1.10.287.370">
    <property type="match status" value="1"/>
</dbReference>
<accession>A0ABM1FBP8</accession>
<dbReference type="RefSeq" id="XP_014681869.1">
    <property type="nucleotide sequence ID" value="XM_014826383.1"/>
</dbReference>
<evidence type="ECO:0000313" key="3">
    <source>
        <dbReference type="RefSeq" id="XP_014681869.1"/>
    </source>
</evidence>
<dbReference type="GeneID" id="106821531"/>
<gene>
    <name evidence="3" type="primary">LOC106821531</name>
</gene>